<dbReference type="SUPFAM" id="SSF46689">
    <property type="entry name" value="Homeodomain-like"/>
    <property type="match status" value="1"/>
</dbReference>
<dbReference type="InterPro" id="IPR009057">
    <property type="entry name" value="Homeodomain-like_sf"/>
</dbReference>
<evidence type="ECO:0000259" key="3">
    <source>
        <dbReference type="PROSITE" id="PS50977"/>
    </source>
</evidence>
<evidence type="ECO:0000256" key="2">
    <source>
        <dbReference type="PROSITE-ProRule" id="PRU00335"/>
    </source>
</evidence>
<comment type="caution">
    <text evidence="4">The sequence shown here is derived from an EMBL/GenBank/DDBJ whole genome shotgun (WGS) entry which is preliminary data.</text>
</comment>
<proteinExistence type="predicted"/>
<dbReference type="Gene3D" id="1.10.357.10">
    <property type="entry name" value="Tetracycline Repressor, domain 2"/>
    <property type="match status" value="1"/>
</dbReference>
<organism evidence="4 5">
    <name type="scientific">Candidatus Ligilactobacillus excrementigallinarum</name>
    <dbReference type="NCBI Taxonomy" id="2838641"/>
    <lineage>
        <taxon>Bacteria</taxon>
        <taxon>Bacillati</taxon>
        <taxon>Bacillota</taxon>
        <taxon>Bacilli</taxon>
        <taxon>Lactobacillales</taxon>
        <taxon>Lactobacillaceae</taxon>
        <taxon>Ligilactobacillus</taxon>
    </lineage>
</organism>
<reference evidence="4" key="1">
    <citation type="journal article" date="2021" name="PeerJ">
        <title>Extensive microbial diversity within the chicken gut microbiome revealed by metagenomics and culture.</title>
        <authorList>
            <person name="Gilroy R."/>
            <person name="Ravi A."/>
            <person name="Getino M."/>
            <person name="Pursley I."/>
            <person name="Horton D.L."/>
            <person name="Alikhan N.F."/>
            <person name="Baker D."/>
            <person name="Gharbi K."/>
            <person name="Hall N."/>
            <person name="Watson M."/>
            <person name="Adriaenssens E.M."/>
            <person name="Foster-Nyarko E."/>
            <person name="Jarju S."/>
            <person name="Secka A."/>
            <person name="Antonio M."/>
            <person name="Oren A."/>
            <person name="Chaudhuri R.R."/>
            <person name="La Ragione R."/>
            <person name="Hildebrand F."/>
            <person name="Pallen M.J."/>
        </authorList>
    </citation>
    <scope>NUCLEOTIDE SEQUENCE</scope>
    <source>
        <strain evidence="4">6627</strain>
    </source>
</reference>
<dbReference type="EMBL" id="DXFP01000012">
    <property type="protein sequence ID" value="HIX01471.1"/>
    <property type="molecule type" value="Genomic_DNA"/>
</dbReference>
<feature type="DNA-binding region" description="H-T-H motif" evidence="2">
    <location>
        <begin position="31"/>
        <end position="50"/>
    </location>
</feature>
<dbReference type="Pfam" id="PF14278">
    <property type="entry name" value="TetR_C_8"/>
    <property type="match status" value="1"/>
</dbReference>
<dbReference type="PANTHER" id="PTHR43479:SF7">
    <property type="entry name" value="TETR-FAMILY TRANSCRIPTIONAL REGULATOR"/>
    <property type="match status" value="1"/>
</dbReference>
<name>A0A9D1UW45_9LACO</name>
<dbReference type="PROSITE" id="PS50977">
    <property type="entry name" value="HTH_TETR_2"/>
    <property type="match status" value="1"/>
</dbReference>
<evidence type="ECO:0000313" key="5">
    <source>
        <dbReference type="Proteomes" id="UP000823963"/>
    </source>
</evidence>
<dbReference type="Proteomes" id="UP000823963">
    <property type="component" value="Unassembled WGS sequence"/>
</dbReference>
<gene>
    <name evidence="4" type="ORF">H9861_01815</name>
</gene>
<dbReference type="Pfam" id="PF00440">
    <property type="entry name" value="TetR_N"/>
    <property type="match status" value="1"/>
</dbReference>
<keyword evidence="1 2" id="KW-0238">DNA-binding</keyword>
<reference evidence="4" key="2">
    <citation type="submission" date="2021-04" db="EMBL/GenBank/DDBJ databases">
        <authorList>
            <person name="Gilroy R."/>
        </authorList>
    </citation>
    <scope>NUCLEOTIDE SEQUENCE</scope>
    <source>
        <strain evidence="4">6627</strain>
    </source>
</reference>
<dbReference type="GO" id="GO:0003677">
    <property type="term" value="F:DNA binding"/>
    <property type="evidence" value="ECO:0007669"/>
    <property type="project" value="UniProtKB-UniRule"/>
</dbReference>
<protein>
    <submittedName>
        <fullName evidence="4">TetR/AcrR family transcriptional regulator</fullName>
    </submittedName>
</protein>
<evidence type="ECO:0000256" key="1">
    <source>
        <dbReference type="ARBA" id="ARBA00023125"/>
    </source>
</evidence>
<dbReference type="InterPro" id="IPR001647">
    <property type="entry name" value="HTH_TetR"/>
</dbReference>
<feature type="domain" description="HTH tetR-type" evidence="3">
    <location>
        <begin position="8"/>
        <end position="68"/>
    </location>
</feature>
<sequence>MAIHKKIETTDKKIKAAFIYLVNEKGLNRVTVKDITDAAHINRSTFYKHFVDKPDLVNHYEQQFLEHVTQSLSVDHLQQNFDKQSRQERQLRLYSAINQIIEYVYDDLELAKALIGPNGDPYFEEKIKAMLDNILNSDLDFIKGNHELANYIPDDYAHEIIVSELLNIIKLWLSKANPEPPQKISEIIIRTRYLSPHDLLGVNDFDFKAIEHEVHKQLMKVTSQNFKNKKS</sequence>
<dbReference type="PANTHER" id="PTHR43479">
    <property type="entry name" value="ACREF/ENVCD OPERON REPRESSOR-RELATED"/>
    <property type="match status" value="1"/>
</dbReference>
<dbReference type="InterPro" id="IPR039532">
    <property type="entry name" value="TetR_C_Firmicutes"/>
</dbReference>
<accession>A0A9D1UW45</accession>
<dbReference type="AlphaFoldDB" id="A0A9D1UW45"/>
<evidence type="ECO:0000313" key="4">
    <source>
        <dbReference type="EMBL" id="HIX01471.1"/>
    </source>
</evidence>
<dbReference type="InterPro" id="IPR050624">
    <property type="entry name" value="HTH-type_Tx_Regulator"/>
</dbReference>